<dbReference type="PANTHER" id="PTHR34818:SF1">
    <property type="entry name" value="PROTEIN BLI-3"/>
    <property type="match status" value="1"/>
</dbReference>
<dbReference type="Proteomes" id="UP000594800">
    <property type="component" value="Chromosome"/>
</dbReference>
<dbReference type="Pfam" id="PF16242">
    <property type="entry name" value="Pyrid_ox_like"/>
    <property type="match status" value="1"/>
</dbReference>
<sequence length="170" mass="19029">MSDLKLAKTDPEAQLWEQLADQTAGMLGLHGVDQHMQPMAHIVDRDAKALYFFTKKSTDLVRAMGPNSMAHFTLISDDHDYHACMKGPLVLDNDEAKIEKMWSNVVAAWYEQGKDDPDLALIRMDLQDAAIWASTNSSLKFGWEIAKANVKDAHQPEIGVTNHVYFKTAA</sequence>
<dbReference type="EMBL" id="CP064942">
    <property type="protein sequence ID" value="QPH54991.1"/>
    <property type="molecule type" value="Genomic_DNA"/>
</dbReference>
<feature type="domain" description="General stress protein FMN-binding split barrel" evidence="1">
    <location>
        <begin position="11"/>
        <end position="152"/>
    </location>
</feature>
<dbReference type="InterPro" id="IPR012349">
    <property type="entry name" value="Split_barrel_FMN-bd"/>
</dbReference>
<dbReference type="KEGG" id="poz:I0K15_04355"/>
<evidence type="ECO:0000259" key="1">
    <source>
        <dbReference type="Pfam" id="PF16242"/>
    </source>
</evidence>
<proteinExistence type="predicted"/>
<organism evidence="2 3">
    <name type="scientific">Pontivivens ytuae</name>
    <dbReference type="NCBI Taxonomy" id="2789856"/>
    <lineage>
        <taxon>Bacteria</taxon>
        <taxon>Pseudomonadati</taxon>
        <taxon>Pseudomonadota</taxon>
        <taxon>Alphaproteobacteria</taxon>
        <taxon>Rhodobacterales</taxon>
        <taxon>Paracoccaceae</taxon>
        <taxon>Pontivivens</taxon>
    </lineage>
</organism>
<reference evidence="2 3" key="1">
    <citation type="submission" date="2020-11" db="EMBL/GenBank/DDBJ databases">
        <title>Description of Pontivivens ytuae sp. nov. isolated from deep sea sediment of Mariana Trench.</title>
        <authorList>
            <person name="Wang Z."/>
            <person name="Sun Q.-L."/>
            <person name="Xu X.-D."/>
            <person name="Tang Y.-Z."/>
            <person name="Zhang J."/>
        </authorList>
    </citation>
    <scope>NUCLEOTIDE SEQUENCE [LARGE SCALE GENOMIC DNA]</scope>
    <source>
        <strain evidence="2 3">MT2928</strain>
    </source>
</reference>
<accession>A0A7S9LTH1</accession>
<dbReference type="AlphaFoldDB" id="A0A7S9LTH1"/>
<dbReference type="SUPFAM" id="SSF50475">
    <property type="entry name" value="FMN-binding split barrel"/>
    <property type="match status" value="1"/>
</dbReference>
<dbReference type="Gene3D" id="2.30.110.10">
    <property type="entry name" value="Electron Transport, Fmn-binding Protein, Chain A"/>
    <property type="match status" value="1"/>
</dbReference>
<keyword evidence="3" id="KW-1185">Reference proteome</keyword>
<dbReference type="InterPro" id="IPR038725">
    <property type="entry name" value="YdaG_split_barrel_FMN-bd"/>
</dbReference>
<evidence type="ECO:0000313" key="2">
    <source>
        <dbReference type="EMBL" id="QPH54991.1"/>
    </source>
</evidence>
<protein>
    <submittedName>
        <fullName evidence="2">Pyridoxamine 5'-phosphate oxidase family protein</fullName>
    </submittedName>
</protein>
<dbReference type="PANTHER" id="PTHR34818">
    <property type="entry name" value="PROTEIN BLI-3"/>
    <property type="match status" value="1"/>
</dbReference>
<name>A0A7S9LTH1_9RHOB</name>
<gene>
    <name evidence="2" type="ORF">I0K15_04355</name>
</gene>
<dbReference type="InterPro" id="IPR052917">
    <property type="entry name" value="Stress-Dev_Protein"/>
</dbReference>
<evidence type="ECO:0000313" key="3">
    <source>
        <dbReference type="Proteomes" id="UP000594800"/>
    </source>
</evidence>
<dbReference type="RefSeq" id="WP_196104191.1">
    <property type="nucleotide sequence ID" value="NZ_CP064942.1"/>
</dbReference>